<evidence type="ECO:0000313" key="3">
    <source>
        <dbReference type="Proteomes" id="UP000027002"/>
    </source>
</evidence>
<dbReference type="PROSITE" id="PS51257">
    <property type="entry name" value="PROKAR_LIPOPROTEIN"/>
    <property type="match status" value="1"/>
</dbReference>
<evidence type="ECO:0000313" key="2">
    <source>
        <dbReference type="EMBL" id="QUC17653.1"/>
    </source>
</evidence>
<name>A0A8E5HLU9_USTVR</name>
<dbReference type="Proteomes" id="UP000027002">
    <property type="component" value="Chromosome 2"/>
</dbReference>
<accession>A0A8E5HLU9</accession>
<proteinExistence type="predicted"/>
<dbReference type="KEGG" id="uvi:66062672"/>
<sequence length="92" mass="10272">MFHRCPQQFPFGVWQSGSHGFKMGGQVITSSSCPPDTSTAASREGLRATTVTRRIIRLPGKKKGEPENRPTRVRILRLRSLVTIVAARLQVR</sequence>
<feature type="region of interest" description="Disordered" evidence="1">
    <location>
        <begin position="25"/>
        <end position="45"/>
    </location>
</feature>
<gene>
    <name evidence="2" type="ORF">UV8b_01894</name>
</gene>
<dbReference type="GeneID" id="66062672"/>
<reference evidence="2" key="1">
    <citation type="submission" date="2020-03" db="EMBL/GenBank/DDBJ databases">
        <title>A mixture of massive structural variations and highly conserved coding sequences in Ustilaginoidea virens genome.</title>
        <authorList>
            <person name="Zhang K."/>
            <person name="Zhao Z."/>
            <person name="Zhang Z."/>
            <person name="Li Y."/>
            <person name="Hsiang T."/>
            <person name="Sun W."/>
        </authorList>
    </citation>
    <scope>NUCLEOTIDE SEQUENCE</scope>
    <source>
        <strain evidence="2">UV-8b</strain>
    </source>
</reference>
<dbReference type="AlphaFoldDB" id="A0A8E5HLU9"/>
<feature type="compositionally biased region" description="Polar residues" evidence="1">
    <location>
        <begin position="27"/>
        <end position="41"/>
    </location>
</feature>
<dbReference type="RefSeq" id="XP_042995326.1">
    <property type="nucleotide sequence ID" value="XM_043139392.1"/>
</dbReference>
<organism evidence="2 3">
    <name type="scientific">Ustilaginoidea virens</name>
    <name type="common">Rice false smut fungus</name>
    <name type="synonym">Villosiclava virens</name>
    <dbReference type="NCBI Taxonomy" id="1159556"/>
    <lineage>
        <taxon>Eukaryota</taxon>
        <taxon>Fungi</taxon>
        <taxon>Dikarya</taxon>
        <taxon>Ascomycota</taxon>
        <taxon>Pezizomycotina</taxon>
        <taxon>Sordariomycetes</taxon>
        <taxon>Hypocreomycetidae</taxon>
        <taxon>Hypocreales</taxon>
        <taxon>Clavicipitaceae</taxon>
        <taxon>Ustilaginoidea</taxon>
    </lineage>
</organism>
<evidence type="ECO:0000256" key="1">
    <source>
        <dbReference type="SAM" id="MobiDB-lite"/>
    </source>
</evidence>
<keyword evidence="3" id="KW-1185">Reference proteome</keyword>
<protein>
    <submittedName>
        <fullName evidence="2">Uncharacterized protein</fullName>
    </submittedName>
</protein>
<dbReference type="EMBL" id="CP072754">
    <property type="protein sequence ID" value="QUC17653.1"/>
    <property type="molecule type" value="Genomic_DNA"/>
</dbReference>